<dbReference type="PANTHER" id="PTHR30528">
    <property type="entry name" value="CYTOPLASMIC PROTEIN"/>
    <property type="match status" value="1"/>
</dbReference>
<evidence type="ECO:0000313" key="1">
    <source>
        <dbReference type="EMBL" id="KAA0979664.1"/>
    </source>
</evidence>
<dbReference type="Pfam" id="PF06224">
    <property type="entry name" value="AlkZ-like"/>
    <property type="match status" value="1"/>
</dbReference>
<dbReference type="PANTHER" id="PTHR30528:SF0">
    <property type="entry name" value="CYTOPLASMIC PROTEIN"/>
    <property type="match status" value="1"/>
</dbReference>
<dbReference type="AlphaFoldDB" id="A0A5B0EKW0"/>
<dbReference type="RefSeq" id="WP_149618280.1">
    <property type="nucleotide sequence ID" value="NZ_VOBL01000001.1"/>
</dbReference>
<sequence>MSRTFSASQARRIAIAAQGLHRVRPATPINIGAVGRTFARLELIQIDSVNILARAQYLPIFSRLGPYSTALLDALAMKKPRRVVEYWAHEASLVRSEHFNDLLPWQQRSWPGSMETIDPDGRILAGRILEMLDDGAPRTAREAAAELGHEQPRNTEEWGWNWSAVKRATEALFAEGLISSEGRNSAFERRYTSLRNVIGEHPGTATEKERGEGIERLLLAAAGAHGIGTVHCLADYFRLPQRNSAAALERLVARGELDTARVAGLKETFYLVPGTVVPRRSDARALLGPFDSMVFNRRRLEKLFGFSYRLEIYTPAAKRVYGYYVLPFLLGEALVARVDLKAERSTGRLLVRGAFAEPGAPGNTAVELAAELRLMARWLDLTEIVVSTHGNLAAALEFSLSSPDSC</sequence>
<proteinExistence type="predicted"/>
<accession>A0A5B0EKW0</accession>
<dbReference type="OrthoDB" id="9787207at2"/>
<dbReference type="EMBL" id="VOBL01000001">
    <property type="protein sequence ID" value="KAA0979664.1"/>
    <property type="molecule type" value="Genomic_DNA"/>
</dbReference>
<evidence type="ECO:0000313" key="2">
    <source>
        <dbReference type="Proteomes" id="UP000323856"/>
    </source>
</evidence>
<reference evidence="1 2" key="1">
    <citation type="submission" date="2019-07" db="EMBL/GenBank/DDBJ databases">
        <title>Analysis of the biochemical properties, biological activity and biotechnological potential of siderophores and biosurfactants produced by Antarctic psychrotolerant bacteria.</title>
        <authorList>
            <person name="Styczynski M."/>
            <person name="Krucon T."/>
            <person name="Decewicz P."/>
            <person name="Dziewit L."/>
        </authorList>
    </citation>
    <scope>NUCLEOTIDE SEQUENCE [LARGE SCALE GENOMIC DNA]</scope>
    <source>
        <strain evidence="1 2">ANT_H27</strain>
    </source>
</reference>
<dbReference type="Proteomes" id="UP000323856">
    <property type="component" value="Unassembled WGS sequence"/>
</dbReference>
<organism evidence="1 2">
    <name type="scientific">Paeniglutamicibacter gangotriensis</name>
    <dbReference type="NCBI Taxonomy" id="254787"/>
    <lineage>
        <taxon>Bacteria</taxon>
        <taxon>Bacillati</taxon>
        <taxon>Actinomycetota</taxon>
        <taxon>Actinomycetes</taxon>
        <taxon>Micrococcales</taxon>
        <taxon>Micrococcaceae</taxon>
        <taxon>Paeniglutamicibacter</taxon>
    </lineage>
</organism>
<gene>
    <name evidence="1" type="ORF">FQ154_00400</name>
</gene>
<comment type="caution">
    <text evidence="1">The sequence shown here is derived from an EMBL/GenBank/DDBJ whole genome shotgun (WGS) entry which is preliminary data.</text>
</comment>
<name>A0A5B0EKW0_9MICC</name>
<protein>
    <submittedName>
        <fullName evidence="1">Winged helix-turn-helix domain-containing protein</fullName>
    </submittedName>
</protein>
<dbReference type="InterPro" id="IPR009351">
    <property type="entry name" value="AlkZ-like"/>
</dbReference>